<feature type="transmembrane region" description="Helical" evidence="9">
    <location>
        <begin position="177"/>
        <end position="196"/>
    </location>
</feature>
<sequence length="704" mass="78583">MMAQTWLAQCSRCLRLRGNALARIIWIVSVLLAIVHFVMTFPSVFTLSQHVCSHFCDLTPQYLQELQAIGLSSTFYAIYILIFTGAFTLLYVAMGAVIFIRTWKQAPDVVKPMALLSSLVLVSVGLTFPFARFLPILHAEIPLWSPLTFYVFSFSEGLFFLFCYLFPDGSFAPRWMVVPLSLLVIFFTGYNFVLTWPDISVLGLNVQIVTLLFRAGLSIVGTCALLCAIGSQIYKYTHFSTASERQQVRWVVVGLITICVLLAAGQSLNWLIPNVWTYLLLLTTLLLSFLCVPLAIGIAILRYHLWAIEGLVNRALVYGMLTAAVIGIYVLLVGGLGNLLHLPGNPLLSLVATGVVALLAHPLRLQIQKWLNRLLYGERDDPYLLLSRMGLHIEATLASQQVLPTIVATVAQSLKLPYVAIHTAGAPGGLLEAVYGTPGPNLVRFPLMYQGQRIGDFVLAPRSSEGALTPADERLLTDLMRQIGIGVHVLLVNRELQRSRERLVMAREEERRRLRRDLHDDVAPTLASFSQRIDIVNLLVEQKPQQAIAQLKALQDQVKAVISELRRVVYALRPPVLDELGLVSAIREHIIPAHQGAKLAIRLEVPEGLPQLSAAIEVAAFHIIQEALTNVVRHACAQHCLIRLTLQEQMLYLDILDDGQGVPTTYRRGVGLHSMCERAEELGECARLCHCRQGERRFLHVYRY</sequence>
<dbReference type="GO" id="GO:0046983">
    <property type="term" value="F:protein dimerization activity"/>
    <property type="evidence" value="ECO:0007669"/>
    <property type="project" value="InterPro"/>
</dbReference>
<comment type="subcellular location">
    <subcellularLocation>
        <location evidence="1">Cell membrane</location>
        <topology evidence="1">Multi-pass membrane protein</topology>
    </subcellularLocation>
</comment>
<evidence type="ECO:0000256" key="3">
    <source>
        <dbReference type="ARBA" id="ARBA00022679"/>
    </source>
</evidence>
<dbReference type="InterPro" id="IPR036890">
    <property type="entry name" value="HATPase_C_sf"/>
</dbReference>
<evidence type="ECO:0000256" key="6">
    <source>
        <dbReference type="ARBA" id="ARBA00022989"/>
    </source>
</evidence>
<dbReference type="AlphaFoldDB" id="A0A4P6K308"/>
<evidence type="ECO:0000256" key="5">
    <source>
        <dbReference type="ARBA" id="ARBA00022777"/>
    </source>
</evidence>
<feature type="transmembrane region" description="Helical" evidence="9">
    <location>
        <begin position="20"/>
        <end position="39"/>
    </location>
</feature>
<evidence type="ECO:0000256" key="7">
    <source>
        <dbReference type="ARBA" id="ARBA00023012"/>
    </source>
</evidence>
<dbReference type="Proteomes" id="UP000290365">
    <property type="component" value="Chromosome"/>
</dbReference>
<proteinExistence type="predicted"/>
<dbReference type="SUPFAM" id="SSF55874">
    <property type="entry name" value="ATPase domain of HSP90 chaperone/DNA topoisomerase II/histidine kinase"/>
    <property type="match status" value="1"/>
</dbReference>
<dbReference type="Gene3D" id="1.20.5.1930">
    <property type="match status" value="1"/>
</dbReference>
<evidence type="ECO:0000256" key="1">
    <source>
        <dbReference type="ARBA" id="ARBA00004651"/>
    </source>
</evidence>
<keyword evidence="6 9" id="KW-1133">Transmembrane helix</keyword>
<accession>A0A4P6K308</accession>
<keyword evidence="4 9" id="KW-0812">Transmembrane</keyword>
<dbReference type="OrthoDB" id="136463at2"/>
<feature type="transmembrane region" description="Helical" evidence="9">
    <location>
        <begin position="250"/>
        <end position="272"/>
    </location>
</feature>
<gene>
    <name evidence="11" type="ORF">EPA93_43810</name>
</gene>
<keyword evidence="2" id="KW-1003">Cell membrane</keyword>
<feature type="transmembrane region" description="Helical" evidence="9">
    <location>
        <begin position="278"/>
        <end position="303"/>
    </location>
</feature>
<organism evidence="11 12">
    <name type="scientific">Ktedonosporobacter rubrisoli</name>
    <dbReference type="NCBI Taxonomy" id="2509675"/>
    <lineage>
        <taxon>Bacteria</taxon>
        <taxon>Bacillati</taxon>
        <taxon>Chloroflexota</taxon>
        <taxon>Ktedonobacteria</taxon>
        <taxon>Ktedonobacterales</taxon>
        <taxon>Ktedonosporobacteraceae</taxon>
        <taxon>Ktedonosporobacter</taxon>
    </lineage>
</organism>
<dbReference type="SUPFAM" id="SSF55781">
    <property type="entry name" value="GAF domain-like"/>
    <property type="match status" value="1"/>
</dbReference>
<name>A0A4P6K308_KTERU</name>
<evidence type="ECO:0000256" key="8">
    <source>
        <dbReference type="ARBA" id="ARBA00023136"/>
    </source>
</evidence>
<feature type="domain" description="Signal transduction histidine kinase subgroup 3 dimerisation and phosphoacceptor" evidence="10">
    <location>
        <begin position="510"/>
        <end position="577"/>
    </location>
</feature>
<dbReference type="Gene3D" id="3.30.565.10">
    <property type="entry name" value="Histidine kinase-like ATPase, C-terminal domain"/>
    <property type="match status" value="1"/>
</dbReference>
<dbReference type="GO" id="GO:0000155">
    <property type="term" value="F:phosphorelay sensor kinase activity"/>
    <property type="evidence" value="ECO:0007669"/>
    <property type="project" value="InterPro"/>
</dbReference>
<dbReference type="PANTHER" id="PTHR24421">
    <property type="entry name" value="NITRATE/NITRITE SENSOR PROTEIN NARX-RELATED"/>
    <property type="match status" value="1"/>
</dbReference>
<keyword evidence="8 9" id="KW-0472">Membrane</keyword>
<keyword evidence="5" id="KW-0418">Kinase</keyword>
<feature type="transmembrane region" description="Helical" evidence="9">
    <location>
        <begin position="208"/>
        <end position="229"/>
    </location>
</feature>
<feature type="transmembrane region" description="Helical" evidence="9">
    <location>
        <begin position="76"/>
        <end position="100"/>
    </location>
</feature>
<keyword evidence="12" id="KW-1185">Reference proteome</keyword>
<protein>
    <recommendedName>
        <fullName evidence="10">Signal transduction histidine kinase subgroup 3 dimerisation and phosphoacceptor domain-containing protein</fullName>
    </recommendedName>
</protein>
<evidence type="ECO:0000256" key="9">
    <source>
        <dbReference type="SAM" id="Phobius"/>
    </source>
</evidence>
<dbReference type="InterPro" id="IPR050482">
    <property type="entry name" value="Sensor_HK_TwoCompSys"/>
</dbReference>
<dbReference type="PANTHER" id="PTHR24421:SF37">
    <property type="entry name" value="SENSOR HISTIDINE KINASE NARS"/>
    <property type="match status" value="1"/>
</dbReference>
<dbReference type="EMBL" id="CP035758">
    <property type="protein sequence ID" value="QBD82534.1"/>
    <property type="molecule type" value="Genomic_DNA"/>
</dbReference>
<dbReference type="InterPro" id="IPR011712">
    <property type="entry name" value="Sig_transdc_His_kin_sub3_dim/P"/>
</dbReference>
<feature type="transmembrane region" description="Helical" evidence="9">
    <location>
        <begin position="315"/>
        <end position="340"/>
    </location>
</feature>
<feature type="transmembrane region" description="Helical" evidence="9">
    <location>
        <begin position="143"/>
        <end position="165"/>
    </location>
</feature>
<keyword evidence="7" id="KW-0902">Two-component regulatory system</keyword>
<evidence type="ECO:0000256" key="4">
    <source>
        <dbReference type="ARBA" id="ARBA00022692"/>
    </source>
</evidence>
<dbReference type="Pfam" id="PF07730">
    <property type="entry name" value="HisKA_3"/>
    <property type="match status" value="1"/>
</dbReference>
<reference evidence="11 12" key="1">
    <citation type="submission" date="2019-01" db="EMBL/GenBank/DDBJ databases">
        <title>Ktedonosporobacter rubrisoli SCAWS-G2.</title>
        <authorList>
            <person name="Huang Y."/>
            <person name="Yan B."/>
        </authorList>
    </citation>
    <scope>NUCLEOTIDE SEQUENCE [LARGE SCALE GENOMIC DNA]</scope>
    <source>
        <strain evidence="11 12">SCAWS-G2</strain>
    </source>
</reference>
<dbReference type="KEGG" id="kbs:EPA93_43810"/>
<feature type="transmembrane region" description="Helical" evidence="9">
    <location>
        <begin position="112"/>
        <end position="131"/>
    </location>
</feature>
<dbReference type="GO" id="GO:0005886">
    <property type="term" value="C:plasma membrane"/>
    <property type="evidence" value="ECO:0007669"/>
    <property type="project" value="UniProtKB-SubCell"/>
</dbReference>
<evidence type="ECO:0000259" key="10">
    <source>
        <dbReference type="Pfam" id="PF07730"/>
    </source>
</evidence>
<evidence type="ECO:0000313" key="11">
    <source>
        <dbReference type="EMBL" id="QBD82534.1"/>
    </source>
</evidence>
<keyword evidence="3" id="KW-0808">Transferase</keyword>
<dbReference type="CDD" id="cd16917">
    <property type="entry name" value="HATPase_UhpB-NarQ-NarX-like"/>
    <property type="match status" value="1"/>
</dbReference>
<evidence type="ECO:0000256" key="2">
    <source>
        <dbReference type="ARBA" id="ARBA00022475"/>
    </source>
</evidence>
<evidence type="ECO:0000313" key="12">
    <source>
        <dbReference type="Proteomes" id="UP000290365"/>
    </source>
</evidence>